<evidence type="ECO:0000259" key="1">
    <source>
        <dbReference type="PROSITE" id="PS50994"/>
    </source>
</evidence>
<organism evidence="2">
    <name type="scientific">Sesamum radiatum</name>
    <name type="common">Black benniseed</name>
    <dbReference type="NCBI Taxonomy" id="300843"/>
    <lineage>
        <taxon>Eukaryota</taxon>
        <taxon>Viridiplantae</taxon>
        <taxon>Streptophyta</taxon>
        <taxon>Embryophyta</taxon>
        <taxon>Tracheophyta</taxon>
        <taxon>Spermatophyta</taxon>
        <taxon>Magnoliopsida</taxon>
        <taxon>eudicotyledons</taxon>
        <taxon>Gunneridae</taxon>
        <taxon>Pentapetalae</taxon>
        <taxon>asterids</taxon>
        <taxon>lamiids</taxon>
        <taxon>Lamiales</taxon>
        <taxon>Pedaliaceae</taxon>
        <taxon>Sesamum</taxon>
    </lineage>
</organism>
<feature type="domain" description="Integrase catalytic" evidence="1">
    <location>
        <begin position="160"/>
        <end position="330"/>
    </location>
</feature>
<sequence length="330" mass="39677">MKSKRLRMIRWLGDAELEHLSRRENKQADAIAKLASTLSMTDKEARIPIYKSWAYHQIFSEDEDNTFQEKENHVMEIFEVEEEDWRQPLVDYLKYRKLPNNRSTHRWRTDTRWRATHFIYCKGTLYRRSFEGIFLCYLSDDKRFKLWKKPILEFVVLTNRGKLHFRIKRMGYYWLTMVKDWSMTKSSGGHLYILAATNYFSKWAETVPLKEVEMENIADFIHTNIIYRYRVPRYIVTDNGKLFCNSLIDKLCQKFGFKQRNSFMYYAATDGLAEAFNRTLCSLLKKVVVKSKRDWHKRIKEALWAYKTTVRTPTQSTLYALKDRVDRPGK</sequence>
<gene>
    <name evidence="2" type="ORF">Sradi_3254900</name>
</gene>
<dbReference type="PANTHER" id="PTHR48475:SF1">
    <property type="entry name" value="RNASE H TYPE-1 DOMAIN-CONTAINING PROTEIN"/>
    <property type="match status" value="1"/>
</dbReference>
<evidence type="ECO:0000313" key="2">
    <source>
        <dbReference type="EMBL" id="KAL0373392.1"/>
    </source>
</evidence>
<reference evidence="2" key="2">
    <citation type="journal article" date="2024" name="Plant">
        <title>Genomic evolution and insights into agronomic trait innovations of Sesamum species.</title>
        <authorList>
            <person name="Miao H."/>
            <person name="Wang L."/>
            <person name="Qu L."/>
            <person name="Liu H."/>
            <person name="Sun Y."/>
            <person name="Le M."/>
            <person name="Wang Q."/>
            <person name="Wei S."/>
            <person name="Zheng Y."/>
            <person name="Lin W."/>
            <person name="Duan Y."/>
            <person name="Cao H."/>
            <person name="Xiong S."/>
            <person name="Wang X."/>
            <person name="Wei L."/>
            <person name="Li C."/>
            <person name="Ma Q."/>
            <person name="Ju M."/>
            <person name="Zhao R."/>
            <person name="Li G."/>
            <person name="Mu C."/>
            <person name="Tian Q."/>
            <person name="Mei H."/>
            <person name="Zhang T."/>
            <person name="Gao T."/>
            <person name="Zhang H."/>
        </authorList>
    </citation>
    <scope>NUCLEOTIDE SEQUENCE</scope>
    <source>
        <strain evidence="2">G02</strain>
    </source>
</reference>
<reference evidence="2" key="1">
    <citation type="submission" date="2020-06" db="EMBL/GenBank/DDBJ databases">
        <authorList>
            <person name="Li T."/>
            <person name="Hu X."/>
            <person name="Zhang T."/>
            <person name="Song X."/>
            <person name="Zhang H."/>
            <person name="Dai N."/>
            <person name="Sheng W."/>
            <person name="Hou X."/>
            <person name="Wei L."/>
        </authorList>
    </citation>
    <scope>NUCLEOTIDE SEQUENCE</scope>
    <source>
        <strain evidence="2">G02</strain>
        <tissue evidence="2">Leaf</tissue>
    </source>
</reference>
<dbReference type="PROSITE" id="PS50994">
    <property type="entry name" value="INTEGRASE"/>
    <property type="match status" value="1"/>
</dbReference>
<dbReference type="SUPFAM" id="SSF53098">
    <property type="entry name" value="Ribonuclease H-like"/>
    <property type="match status" value="1"/>
</dbReference>
<dbReference type="GO" id="GO:0015074">
    <property type="term" value="P:DNA integration"/>
    <property type="evidence" value="ECO:0007669"/>
    <property type="project" value="InterPro"/>
</dbReference>
<dbReference type="EMBL" id="JACGWJ010000014">
    <property type="protein sequence ID" value="KAL0373392.1"/>
    <property type="molecule type" value="Genomic_DNA"/>
</dbReference>
<protein>
    <recommendedName>
        <fullName evidence="1">Integrase catalytic domain-containing protein</fullName>
    </recommendedName>
</protein>
<dbReference type="InterPro" id="IPR012337">
    <property type="entry name" value="RNaseH-like_sf"/>
</dbReference>
<comment type="caution">
    <text evidence="2">The sequence shown here is derived from an EMBL/GenBank/DDBJ whole genome shotgun (WGS) entry which is preliminary data.</text>
</comment>
<proteinExistence type="predicted"/>
<dbReference type="AlphaFoldDB" id="A0AAW2QZQ0"/>
<dbReference type="InterPro" id="IPR036397">
    <property type="entry name" value="RNaseH_sf"/>
</dbReference>
<accession>A0AAW2QZQ0</accession>
<dbReference type="PANTHER" id="PTHR48475">
    <property type="entry name" value="RIBONUCLEASE H"/>
    <property type="match status" value="1"/>
</dbReference>
<dbReference type="InterPro" id="IPR001584">
    <property type="entry name" value="Integrase_cat-core"/>
</dbReference>
<name>A0AAW2QZQ0_SESRA</name>
<dbReference type="GO" id="GO:0003676">
    <property type="term" value="F:nucleic acid binding"/>
    <property type="evidence" value="ECO:0007669"/>
    <property type="project" value="InterPro"/>
</dbReference>
<dbReference type="Gene3D" id="3.30.420.10">
    <property type="entry name" value="Ribonuclease H-like superfamily/Ribonuclease H"/>
    <property type="match status" value="1"/>
</dbReference>